<feature type="region of interest" description="Disordered" evidence="7">
    <location>
        <begin position="1"/>
        <end position="21"/>
    </location>
</feature>
<sequence length="472" mass="50066">MAYGQTGTGKTHTLGARGYDDPSERGIIHRAVEAVMEASDAGYAAGGLRGINVTVQYMQVYQDNVFDLLGGGDVAEPLGLAEEAGGDIRVSGAREVDVSCTAEVMQLLDDGESARAVANHRLNASSSRSHAILILRVANAKGKAGGSSGNSSGKMIRGKLMLVDLAGSERTAKTGSEGITQKEAQAINKSLTALGRCIQVLAAGAGGHVPYRDSKLTRLLSDSLGGSALTSLIATVGPLREHYSETAATLKFGQQALRVENTLKVKEGVDYKLLCRRLQSEVEAGIAENERMKKMTREAEARAADAAARMRVMALAEVELSVAKKGAEREAKLARAESDMAKAEAEAAESKAAVEADAGNATAAYKAQVDSERVRWHQEKSEMLAMNTSLGDQLEGVLELLKTLDRQYAEDFNYRSSLEARENDVALLEQQVAQHQRQQYDQLQQDTGDTGRRQGTSAISDDGGGGGGGGSY</sequence>
<feature type="domain" description="Kinesin motor" evidence="8">
    <location>
        <begin position="1"/>
        <end position="259"/>
    </location>
</feature>
<feature type="coiled-coil region" evidence="6">
    <location>
        <begin position="289"/>
        <end position="353"/>
    </location>
</feature>
<dbReference type="InterPro" id="IPR027640">
    <property type="entry name" value="Kinesin-like_fam"/>
</dbReference>
<evidence type="ECO:0000256" key="4">
    <source>
        <dbReference type="PROSITE-ProRule" id="PRU00283"/>
    </source>
</evidence>
<dbReference type="SMART" id="SM00129">
    <property type="entry name" value="KISc"/>
    <property type="match status" value="1"/>
</dbReference>
<keyword evidence="6" id="KW-0175">Coiled coil</keyword>
<dbReference type="PROSITE" id="PS50067">
    <property type="entry name" value="KINESIN_MOTOR_2"/>
    <property type="match status" value="1"/>
</dbReference>
<evidence type="ECO:0000256" key="3">
    <source>
        <dbReference type="ARBA" id="ARBA00023175"/>
    </source>
</evidence>
<evidence type="ECO:0000256" key="1">
    <source>
        <dbReference type="ARBA" id="ARBA00022741"/>
    </source>
</evidence>
<dbReference type="PRINTS" id="PR00380">
    <property type="entry name" value="KINESINHEAVY"/>
</dbReference>
<dbReference type="InterPro" id="IPR036961">
    <property type="entry name" value="Kinesin_motor_dom_sf"/>
</dbReference>
<organism evidence="9">
    <name type="scientific">Mantoniella antarctica</name>
    <dbReference type="NCBI Taxonomy" id="81844"/>
    <lineage>
        <taxon>Eukaryota</taxon>
        <taxon>Viridiplantae</taxon>
        <taxon>Chlorophyta</taxon>
        <taxon>Mamiellophyceae</taxon>
        <taxon>Mamiellales</taxon>
        <taxon>Mamiellaceae</taxon>
        <taxon>Mantoniella</taxon>
    </lineage>
</organism>
<dbReference type="GO" id="GO:0005875">
    <property type="term" value="C:microtubule associated complex"/>
    <property type="evidence" value="ECO:0007669"/>
    <property type="project" value="TreeGrafter"/>
</dbReference>
<dbReference type="GO" id="GO:0007052">
    <property type="term" value="P:mitotic spindle organization"/>
    <property type="evidence" value="ECO:0007669"/>
    <property type="project" value="TreeGrafter"/>
</dbReference>
<keyword evidence="2 4" id="KW-0067">ATP-binding</keyword>
<dbReference type="Gene3D" id="3.40.850.10">
    <property type="entry name" value="Kinesin motor domain"/>
    <property type="match status" value="1"/>
</dbReference>
<evidence type="ECO:0000256" key="5">
    <source>
        <dbReference type="RuleBase" id="RU000394"/>
    </source>
</evidence>
<protein>
    <recommendedName>
        <fullName evidence="5">Kinesin-like protein</fullName>
    </recommendedName>
</protein>
<dbReference type="PROSITE" id="PS00411">
    <property type="entry name" value="KINESIN_MOTOR_1"/>
    <property type="match status" value="1"/>
</dbReference>
<evidence type="ECO:0000259" key="8">
    <source>
        <dbReference type="PROSITE" id="PS50067"/>
    </source>
</evidence>
<dbReference type="InterPro" id="IPR019821">
    <property type="entry name" value="Kinesin_motor_CS"/>
</dbReference>
<dbReference type="InterPro" id="IPR027417">
    <property type="entry name" value="P-loop_NTPase"/>
</dbReference>
<gene>
    <name evidence="9" type="ORF">MANT1106_LOCUS15256</name>
</gene>
<dbReference type="AlphaFoldDB" id="A0A7S0XB73"/>
<dbReference type="GO" id="GO:0003777">
    <property type="term" value="F:microtubule motor activity"/>
    <property type="evidence" value="ECO:0007669"/>
    <property type="project" value="InterPro"/>
</dbReference>
<dbReference type="SUPFAM" id="SSF52540">
    <property type="entry name" value="P-loop containing nucleoside triphosphate hydrolases"/>
    <property type="match status" value="1"/>
</dbReference>
<reference evidence="9" key="1">
    <citation type="submission" date="2021-01" db="EMBL/GenBank/DDBJ databases">
        <authorList>
            <person name="Corre E."/>
            <person name="Pelletier E."/>
            <person name="Niang G."/>
            <person name="Scheremetjew M."/>
            <person name="Finn R."/>
            <person name="Kale V."/>
            <person name="Holt S."/>
            <person name="Cochrane G."/>
            <person name="Meng A."/>
            <person name="Brown T."/>
            <person name="Cohen L."/>
        </authorList>
    </citation>
    <scope>NUCLEOTIDE SEQUENCE</scope>
    <source>
        <strain evidence="9">SL-175</strain>
    </source>
</reference>
<feature type="compositionally biased region" description="Low complexity" evidence="7">
    <location>
        <begin position="434"/>
        <end position="445"/>
    </location>
</feature>
<evidence type="ECO:0000256" key="7">
    <source>
        <dbReference type="SAM" id="MobiDB-lite"/>
    </source>
</evidence>
<feature type="binding site" evidence="4">
    <location>
        <begin position="4"/>
        <end position="11"/>
    </location>
    <ligand>
        <name>ATP</name>
        <dbReference type="ChEBI" id="CHEBI:30616"/>
    </ligand>
</feature>
<dbReference type="InterPro" id="IPR001752">
    <property type="entry name" value="Kinesin_motor_dom"/>
</dbReference>
<evidence type="ECO:0000313" key="9">
    <source>
        <dbReference type="EMBL" id="CAD8712569.1"/>
    </source>
</evidence>
<proteinExistence type="inferred from homology"/>
<accession>A0A7S0XB73</accession>
<dbReference type="GO" id="GO:0051231">
    <property type="term" value="P:spindle elongation"/>
    <property type="evidence" value="ECO:0007669"/>
    <property type="project" value="TreeGrafter"/>
</dbReference>
<dbReference type="GO" id="GO:0005874">
    <property type="term" value="C:microtubule"/>
    <property type="evidence" value="ECO:0007669"/>
    <property type="project" value="UniProtKB-KW"/>
</dbReference>
<dbReference type="PANTHER" id="PTHR47969:SF29">
    <property type="entry name" value="KINESIN-LIKE PROTEIN"/>
    <property type="match status" value="1"/>
</dbReference>
<feature type="compositionally biased region" description="Gly residues" evidence="7">
    <location>
        <begin position="462"/>
        <end position="472"/>
    </location>
</feature>
<keyword evidence="1 4" id="KW-0547">Nucleotide-binding</keyword>
<dbReference type="EMBL" id="HBFC01025219">
    <property type="protein sequence ID" value="CAD8712569.1"/>
    <property type="molecule type" value="Transcribed_RNA"/>
</dbReference>
<dbReference type="GO" id="GO:0005524">
    <property type="term" value="F:ATP binding"/>
    <property type="evidence" value="ECO:0007669"/>
    <property type="project" value="UniProtKB-UniRule"/>
</dbReference>
<keyword evidence="3 4" id="KW-0505">Motor protein</keyword>
<dbReference type="PANTHER" id="PTHR47969">
    <property type="entry name" value="CHROMOSOME-ASSOCIATED KINESIN KIF4A-RELATED"/>
    <property type="match status" value="1"/>
</dbReference>
<name>A0A7S0XB73_9CHLO</name>
<dbReference type="GO" id="GO:0008017">
    <property type="term" value="F:microtubule binding"/>
    <property type="evidence" value="ECO:0007669"/>
    <property type="project" value="InterPro"/>
</dbReference>
<keyword evidence="5" id="KW-0493">Microtubule</keyword>
<dbReference type="GO" id="GO:0007018">
    <property type="term" value="P:microtubule-based movement"/>
    <property type="evidence" value="ECO:0007669"/>
    <property type="project" value="InterPro"/>
</dbReference>
<feature type="region of interest" description="Disordered" evidence="7">
    <location>
        <begin position="432"/>
        <end position="472"/>
    </location>
</feature>
<evidence type="ECO:0000256" key="6">
    <source>
        <dbReference type="SAM" id="Coils"/>
    </source>
</evidence>
<comment type="similarity">
    <text evidence="4 5">Belongs to the TRAFAC class myosin-kinesin ATPase superfamily. Kinesin family.</text>
</comment>
<evidence type="ECO:0000256" key="2">
    <source>
        <dbReference type="ARBA" id="ARBA00022840"/>
    </source>
</evidence>
<dbReference type="Pfam" id="PF00225">
    <property type="entry name" value="Kinesin"/>
    <property type="match status" value="1"/>
</dbReference>